<evidence type="ECO:0000256" key="17">
    <source>
        <dbReference type="ARBA" id="ARBA00048623"/>
    </source>
</evidence>
<evidence type="ECO:0000256" key="2">
    <source>
        <dbReference type="ARBA" id="ARBA00004651"/>
    </source>
</evidence>
<gene>
    <name evidence="19 20" type="primary">cobS</name>
    <name evidence="20" type="ORF">ACFQ3C_02135</name>
</gene>
<dbReference type="NCBIfam" id="TIGR00317">
    <property type="entry name" value="cobS"/>
    <property type="match status" value="1"/>
</dbReference>
<protein>
    <recommendedName>
        <fullName evidence="6 19">Adenosylcobinamide-GDP ribazoletransferase</fullName>
        <ecNumber evidence="5 19">2.7.8.26</ecNumber>
    </recommendedName>
    <alternativeName>
        <fullName evidence="16 19">Cobalamin synthase</fullName>
    </alternativeName>
    <alternativeName>
        <fullName evidence="15 19">Cobalamin-5'-phosphate synthase</fullName>
    </alternativeName>
</protein>
<evidence type="ECO:0000256" key="15">
    <source>
        <dbReference type="ARBA" id="ARBA00032605"/>
    </source>
</evidence>
<dbReference type="InterPro" id="IPR003805">
    <property type="entry name" value="CobS"/>
</dbReference>
<feature type="transmembrane region" description="Helical" evidence="19">
    <location>
        <begin position="68"/>
        <end position="86"/>
    </location>
</feature>
<evidence type="ECO:0000256" key="5">
    <source>
        <dbReference type="ARBA" id="ARBA00013200"/>
    </source>
</evidence>
<comment type="similarity">
    <text evidence="4 19">Belongs to the CobS family.</text>
</comment>
<dbReference type="PANTHER" id="PTHR34148">
    <property type="entry name" value="ADENOSYLCOBINAMIDE-GDP RIBAZOLETRANSFERASE"/>
    <property type="match status" value="1"/>
</dbReference>
<dbReference type="HAMAP" id="MF_00719">
    <property type="entry name" value="CobS"/>
    <property type="match status" value="1"/>
</dbReference>
<evidence type="ECO:0000313" key="21">
    <source>
        <dbReference type="Proteomes" id="UP001597151"/>
    </source>
</evidence>
<feature type="transmembrane region" description="Helical" evidence="19">
    <location>
        <begin position="116"/>
        <end position="138"/>
    </location>
</feature>
<feature type="transmembrane region" description="Helical" evidence="19">
    <location>
        <begin position="145"/>
        <end position="166"/>
    </location>
</feature>
<evidence type="ECO:0000256" key="18">
    <source>
        <dbReference type="ARBA" id="ARBA00049504"/>
    </source>
</evidence>
<keyword evidence="9 19" id="KW-0808">Transferase</keyword>
<keyword evidence="13 19" id="KW-0472">Membrane</keyword>
<comment type="function">
    <text evidence="14 19">Joins adenosylcobinamide-GDP and alpha-ribazole to generate adenosylcobalamin (Ado-cobalamin). Also synthesizes adenosylcobalamin 5'-phosphate from adenosylcobinamide-GDP and alpha-ribazole 5'-phosphate.</text>
</comment>
<evidence type="ECO:0000256" key="1">
    <source>
        <dbReference type="ARBA" id="ARBA00001946"/>
    </source>
</evidence>
<keyword evidence="8 19" id="KW-0169">Cobalamin biosynthesis</keyword>
<evidence type="ECO:0000256" key="11">
    <source>
        <dbReference type="ARBA" id="ARBA00022842"/>
    </source>
</evidence>
<comment type="cofactor">
    <cofactor evidence="1 19">
        <name>Mg(2+)</name>
        <dbReference type="ChEBI" id="CHEBI:18420"/>
    </cofactor>
</comment>
<comment type="caution">
    <text evidence="20">The sequence shown here is derived from an EMBL/GenBank/DDBJ whole genome shotgun (WGS) entry which is preliminary data.</text>
</comment>
<comment type="catalytic activity">
    <reaction evidence="17 19">
        <text>alpha-ribazole + adenosylcob(III)inamide-GDP = adenosylcob(III)alamin + GMP + H(+)</text>
        <dbReference type="Rhea" id="RHEA:16049"/>
        <dbReference type="ChEBI" id="CHEBI:10329"/>
        <dbReference type="ChEBI" id="CHEBI:15378"/>
        <dbReference type="ChEBI" id="CHEBI:18408"/>
        <dbReference type="ChEBI" id="CHEBI:58115"/>
        <dbReference type="ChEBI" id="CHEBI:60487"/>
        <dbReference type="EC" id="2.7.8.26"/>
    </reaction>
</comment>
<proteinExistence type="inferred from homology"/>
<organism evidence="20 21">
    <name type="scientific">Seohaeicola saemankumensis</name>
    <dbReference type="NCBI Taxonomy" id="481181"/>
    <lineage>
        <taxon>Bacteria</taxon>
        <taxon>Pseudomonadati</taxon>
        <taxon>Pseudomonadota</taxon>
        <taxon>Alphaproteobacteria</taxon>
        <taxon>Rhodobacterales</taxon>
        <taxon>Roseobacteraceae</taxon>
        <taxon>Seohaeicola</taxon>
    </lineage>
</organism>
<comment type="catalytic activity">
    <reaction evidence="18 19">
        <text>alpha-ribazole 5'-phosphate + adenosylcob(III)inamide-GDP = adenosylcob(III)alamin 5'-phosphate + GMP + H(+)</text>
        <dbReference type="Rhea" id="RHEA:23560"/>
        <dbReference type="ChEBI" id="CHEBI:15378"/>
        <dbReference type="ChEBI" id="CHEBI:57918"/>
        <dbReference type="ChEBI" id="CHEBI:58115"/>
        <dbReference type="ChEBI" id="CHEBI:60487"/>
        <dbReference type="ChEBI" id="CHEBI:60493"/>
        <dbReference type="EC" id="2.7.8.26"/>
    </reaction>
</comment>
<name>A0ABW3TBU7_9RHOB</name>
<feature type="transmembrane region" description="Helical" evidence="19">
    <location>
        <begin position="186"/>
        <end position="219"/>
    </location>
</feature>
<sequence length="253" mass="25617">MPQHDTPLARPGDIAAGFTLLTRLPVRASDAALARGAAAAWAWPVVGALLGGIAGLAALLAMSLGLPAPLAAGLCLGLMAMMTGAMHEDGLADTVDGFWGGWTRERRLEIMKDSHIGSYGVIALILSLGLRWLALSLLFETGLALPALIAAGALSRAVMPALMHALPPARDGGLSRSVGRVSFDTAVLAVAVAMVLALLALGLAALPLVLAVTVAGWGIGALARAKIGGQTGDILGAAQQMAEISLLLLLASF</sequence>
<comment type="pathway">
    <text evidence="3 19">Cofactor biosynthesis; adenosylcobalamin biosynthesis; adenosylcobalamin from cob(II)yrinate a,c-diamide: step 7/7.</text>
</comment>
<dbReference type="GO" id="GO:0051073">
    <property type="term" value="F:adenosylcobinamide-GDP ribazoletransferase activity"/>
    <property type="evidence" value="ECO:0007669"/>
    <property type="project" value="UniProtKB-EC"/>
</dbReference>
<keyword evidence="7 19" id="KW-1003">Cell membrane</keyword>
<evidence type="ECO:0000256" key="8">
    <source>
        <dbReference type="ARBA" id="ARBA00022573"/>
    </source>
</evidence>
<evidence type="ECO:0000313" key="20">
    <source>
        <dbReference type="EMBL" id="MFD1193467.1"/>
    </source>
</evidence>
<dbReference type="EC" id="2.7.8.26" evidence="5 19"/>
<evidence type="ECO:0000256" key="16">
    <source>
        <dbReference type="ARBA" id="ARBA00032853"/>
    </source>
</evidence>
<evidence type="ECO:0000256" key="10">
    <source>
        <dbReference type="ARBA" id="ARBA00022692"/>
    </source>
</evidence>
<evidence type="ECO:0000256" key="3">
    <source>
        <dbReference type="ARBA" id="ARBA00004663"/>
    </source>
</evidence>
<dbReference type="Pfam" id="PF02654">
    <property type="entry name" value="CobS"/>
    <property type="match status" value="1"/>
</dbReference>
<dbReference type="PANTHER" id="PTHR34148:SF1">
    <property type="entry name" value="ADENOSYLCOBINAMIDE-GDP RIBAZOLETRANSFERASE"/>
    <property type="match status" value="1"/>
</dbReference>
<reference evidence="21" key="1">
    <citation type="journal article" date="2019" name="Int. J. Syst. Evol. Microbiol.">
        <title>The Global Catalogue of Microorganisms (GCM) 10K type strain sequencing project: providing services to taxonomists for standard genome sequencing and annotation.</title>
        <authorList>
            <consortium name="The Broad Institute Genomics Platform"/>
            <consortium name="The Broad Institute Genome Sequencing Center for Infectious Disease"/>
            <person name="Wu L."/>
            <person name="Ma J."/>
        </authorList>
    </citation>
    <scope>NUCLEOTIDE SEQUENCE [LARGE SCALE GENOMIC DNA]</scope>
    <source>
        <strain evidence="21">CCUG 55328</strain>
    </source>
</reference>
<keyword evidence="21" id="KW-1185">Reference proteome</keyword>
<evidence type="ECO:0000256" key="19">
    <source>
        <dbReference type="HAMAP-Rule" id="MF_00719"/>
    </source>
</evidence>
<evidence type="ECO:0000256" key="12">
    <source>
        <dbReference type="ARBA" id="ARBA00022989"/>
    </source>
</evidence>
<evidence type="ECO:0000256" key="9">
    <source>
        <dbReference type="ARBA" id="ARBA00022679"/>
    </source>
</evidence>
<keyword evidence="12 19" id="KW-1133">Transmembrane helix</keyword>
<keyword evidence="10 19" id="KW-0812">Transmembrane</keyword>
<accession>A0ABW3TBU7</accession>
<keyword evidence="11 19" id="KW-0460">Magnesium</keyword>
<dbReference type="RefSeq" id="WP_380788777.1">
    <property type="nucleotide sequence ID" value="NZ_JBHTKR010000001.1"/>
</dbReference>
<evidence type="ECO:0000256" key="4">
    <source>
        <dbReference type="ARBA" id="ARBA00010561"/>
    </source>
</evidence>
<evidence type="ECO:0000256" key="13">
    <source>
        <dbReference type="ARBA" id="ARBA00023136"/>
    </source>
</evidence>
<comment type="subcellular location">
    <subcellularLocation>
        <location evidence="2 19">Cell membrane</location>
        <topology evidence="2 19">Multi-pass membrane protein</topology>
    </subcellularLocation>
</comment>
<dbReference type="Proteomes" id="UP001597151">
    <property type="component" value="Unassembled WGS sequence"/>
</dbReference>
<feature type="transmembrane region" description="Helical" evidence="19">
    <location>
        <begin position="41"/>
        <end position="61"/>
    </location>
</feature>
<evidence type="ECO:0000256" key="7">
    <source>
        <dbReference type="ARBA" id="ARBA00022475"/>
    </source>
</evidence>
<evidence type="ECO:0000256" key="14">
    <source>
        <dbReference type="ARBA" id="ARBA00025228"/>
    </source>
</evidence>
<dbReference type="EMBL" id="JBHTKR010000001">
    <property type="protein sequence ID" value="MFD1193467.1"/>
    <property type="molecule type" value="Genomic_DNA"/>
</dbReference>
<evidence type="ECO:0000256" key="6">
    <source>
        <dbReference type="ARBA" id="ARBA00015850"/>
    </source>
</evidence>